<reference evidence="1" key="1">
    <citation type="submission" date="2006-10" db="EMBL/GenBank/DDBJ databases">
        <authorList>
            <person name="Amadeo P."/>
            <person name="Zhao Q."/>
            <person name="Wortman J."/>
            <person name="Fraser-Liggett C."/>
            <person name="Carlton J."/>
        </authorList>
    </citation>
    <scope>NUCLEOTIDE SEQUENCE</scope>
    <source>
        <strain evidence="1">G3</strain>
    </source>
</reference>
<dbReference type="Proteomes" id="UP000001542">
    <property type="component" value="Unassembled WGS sequence"/>
</dbReference>
<dbReference type="VEuPathDB" id="TrichDB:TVAGG3_0077730"/>
<dbReference type="EMBL" id="DS113257">
    <property type="protein sequence ID" value="EAY15349.1"/>
    <property type="molecule type" value="Genomic_DNA"/>
</dbReference>
<name>A2DW48_TRIV3</name>
<dbReference type="AlphaFoldDB" id="A2DW48"/>
<gene>
    <name evidence="1" type="ORF">TVAG_224250</name>
</gene>
<protein>
    <submittedName>
        <fullName evidence="1">Uncharacterized protein</fullName>
    </submittedName>
</protein>
<dbReference type="InParanoid" id="A2DW48"/>
<keyword evidence="2" id="KW-1185">Reference proteome</keyword>
<reference evidence="1" key="2">
    <citation type="journal article" date="2007" name="Science">
        <title>Draft genome sequence of the sexually transmitted pathogen Trichomonas vaginalis.</title>
        <authorList>
            <person name="Carlton J.M."/>
            <person name="Hirt R.P."/>
            <person name="Silva J.C."/>
            <person name="Delcher A.L."/>
            <person name="Schatz M."/>
            <person name="Zhao Q."/>
            <person name="Wortman J.R."/>
            <person name="Bidwell S.L."/>
            <person name="Alsmark U.C.M."/>
            <person name="Besteiro S."/>
            <person name="Sicheritz-Ponten T."/>
            <person name="Noel C.J."/>
            <person name="Dacks J.B."/>
            <person name="Foster P.G."/>
            <person name="Simillion C."/>
            <person name="Van de Peer Y."/>
            <person name="Miranda-Saavedra D."/>
            <person name="Barton G.J."/>
            <person name="Westrop G.D."/>
            <person name="Mueller S."/>
            <person name="Dessi D."/>
            <person name="Fiori P.L."/>
            <person name="Ren Q."/>
            <person name="Paulsen I."/>
            <person name="Zhang H."/>
            <person name="Bastida-Corcuera F.D."/>
            <person name="Simoes-Barbosa A."/>
            <person name="Brown M.T."/>
            <person name="Hayes R.D."/>
            <person name="Mukherjee M."/>
            <person name="Okumura C.Y."/>
            <person name="Schneider R."/>
            <person name="Smith A.J."/>
            <person name="Vanacova S."/>
            <person name="Villalvazo M."/>
            <person name="Haas B.J."/>
            <person name="Pertea M."/>
            <person name="Feldblyum T.V."/>
            <person name="Utterback T.R."/>
            <person name="Shu C.L."/>
            <person name="Osoegawa K."/>
            <person name="de Jong P.J."/>
            <person name="Hrdy I."/>
            <person name="Horvathova L."/>
            <person name="Zubacova Z."/>
            <person name="Dolezal P."/>
            <person name="Malik S.B."/>
            <person name="Logsdon J.M. Jr."/>
            <person name="Henze K."/>
            <person name="Gupta A."/>
            <person name="Wang C.C."/>
            <person name="Dunne R.L."/>
            <person name="Upcroft J.A."/>
            <person name="Upcroft P."/>
            <person name="White O."/>
            <person name="Salzberg S.L."/>
            <person name="Tang P."/>
            <person name="Chiu C.-H."/>
            <person name="Lee Y.-S."/>
            <person name="Embley T.M."/>
            <person name="Coombs G.H."/>
            <person name="Mottram J.C."/>
            <person name="Tachezy J."/>
            <person name="Fraser-Liggett C.M."/>
            <person name="Johnson P.J."/>
        </authorList>
    </citation>
    <scope>NUCLEOTIDE SEQUENCE [LARGE SCALE GENOMIC DNA]</scope>
    <source>
        <strain evidence="1">G3</strain>
    </source>
</reference>
<proteinExistence type="predicted"/>
<organism evidence="1 2">
    <name type="scientific">Trichomonas vaginalis (strain ATCC PRA-98 / G3)</name>
    <dbReference type="NCBI Taxonomy" id="412133"/>
    <lineage>
        <taxon>Eukaryota</taxon>
        <taxon>Metamonada</taxon>
        <taxon>Parabasalia</taxon>
        <taxon>Trichomonadida</taxon>
        <taxon>Trichomonadidae</taxon>
        <taxon>Trichomonas</taxon>
    </lineage>
</organism>
<sequence>MFHLFIHHLSSLEQNREQSFGLTSNFASDNKLSQENQQKNVLSKILLNDGDSYDVTIPPPDSDEYEKREYFDTAEAKTFKISSSPGNIAILIFKNPKEFTLENGDQIKPFYSSINQNEIILKIKALKLYTSLEYYWQEFTYSPDMYVNIIMNVANFSYEFPQLQNFHLIYAYTQTAEIMHKDIYSDGKSNGGGTLTYEHEIPKGHYFVSVKISDNTISDDVTSGIFNVENCLSAMDYAQKSVLLYPFKLYSLKVDSTPIKYVVCEFGFKHFVVLAKNGIKQVDNHTEDSSYLSSTNGQQDVLALFIPIDSYSFKVKYSVNTISDQALSYYIEEEEISMMLI</sequence>
<evidence type="ECO:0000313" key="2">
    <source>
        <dbReference type="Proteomes" id="UP000001542"/>
    </source>
</evidence>
<evidence type="ECO:0000313" key="1">
    <source>
        <dbReference type="EMBL" id="EAY15349.1"/>
    </source>
</evidence>
<accession>A2DW48</accession>
<dbReference type="VEuPathDB" id="TrichDB:TVAG_224250"/>